<feature type="compositionally biased region" description="Basic and acidic residues" evidence="1">
    <location>
        <begin position="105"/>
        <end position="115"/>
    </location>
</feature>
<name>A0A5D2F6I7_GOSDA</name>
<gene>
    <name evidence="2" type="ORF">ES288_A09G076800v1</name>
</gene>
<protein>
    <submittedName>
        <fullName evidence="2">Uncharacterized protein</fullName>
    </submittedName>
</protein>
<sequence>MIQPNSEQKDIVVDASARTFDREVNELGKSVLIVPAGFNNKNSLHFNLAFGEVAAVAVAINERLLDTNNHLAVTFERTSNSILTGVKGANEATNSGNSSNLINSRDNDGKVRDSKGGWKINKTLKGPTNHFKALGSSRVSLAGSMLMVADFISLKFDSQVVKEKVTGEIEGSNSIVHGRQ</sequence>
<reference evidence="2 3" key="1">
    <citation type="submission" date="2019-06" db="EMBL/GenBank/DDBJ databases">
        <title>WGS assembly of Gossypium darwinii.</title>
        <authorList>
            <person name="Chen Z.J."/>
            <person name="Sreedasyam A."/>
            <person name="Ando A."/>
            <person name="Song Q."/>
            <person name="De L."/>
            <person name="Hulse-Kemp A."/>
            <person name="Ding M."/>
            <person name="Ye W."/>
            <person name="Kirkbride R."/>
            <person name="Jenkins J."/>
            <person name="Plott C."/>
            <person name="Lovell J."/>
            <person name="Lin Y.-M."/>
            <person name="Vaughn R."/>
            <person name="Liu B."/>
            <person name="Li W."/>
            <person name="Simpson S."/>
            <person name="Scheffler B."/>
            <person name="Saski C."/>
            <person name="Grover C."/>
            <person name="Hu G."/>
            <person name="Conover J."/>
            <person name="Carlson J."/>
            <person name="Shu S."/>
            <person name="Boston L."/>
            <person name="Williams M."/>
            <person name="Peterson D."/>
            <person name="Mcgee K."/>
            <person name="Jones D."/>
            <person name="Wendel J."/>
            <person name="Stelly D."/>
            <person name="Grimwood J."/>
            <person name="Schmutz J."/>
        </authorList>
    </citation>
    <scope>NUCLEOTIDE SEQUENCE [LARGE SCALE GENOMIC DNA]</scope>
    <source>
        <strain evidence="2">1808015.09</strain>
    </source>
</reference>
<dbReference type="AlphaFoldDB" id="A0A5D2F6I7"/>
<evidence type="ECO:0000313" key="2">
    <source>
        <dbReference type="EMBL" id="TYH01655.1"/>
    </source>
</evidence>
<evidence type="ECO:0000256" key="1">
    <source>
        <dbReference type="SAM" id="MobiDB-lite"/>
    </source>
</evidence>
<feature type="compositionally biased region" description="Polar residues" evidence="1">
    <location>
        <begin position="91"/>
        <end position="104"/>
    </location>
</feature>
<organism evidence="2 3">
    <name type="scientific">Gossypium darwinii</name>
    <name type="common">Darwin's cotton</name>
    <name type="synonym">Gossypium barbadense var. darwinii</name>
    <dbReference type="NCBI Taxonomy" id="34276"/>
    <lineage>
        <taxon>Eukaryota</taxon>
        <taxon>Viridiplantae</taxon>
        <taxon>Streptophyta</taxon>
        <taxon>Embryophyta</taxon>
        <taxon>Tracheophyta</taxon>
        <taxon>Spermatophyta</taxon>
        <taxon>Magnoliopsida</taxon>
        <taxon>eudicotyledons</taxon>
        <taxon>Gunneridae</taxon>
        <taxon>Pentapetalae</taxon>
        <taxon>rosids</taxon>
        <taxon>malvids</taxon>
        <taxon>Malvales</taxon>
        <taxon>Malvaceae</taxon>
        <taxon>Malvoideae</taxon>
        <taxon>Gossypium</taxon>
    </lineage>
</organism>
<keyword evidence="3" id="KW-1185">Reference proteome</keyword>
<dbReference type="Proteomes" id="UP000323506">
    <property type="component" value="Chromosome A09"/>
</dbReference>
<evidence type="ECO:0000313" key="3">
    <source>
        <dbReference type="Proteomes" id="UP000323506"/>
    </source>
</evidence>
<accession>A0A5D2F6I7</accession>
<feature type="region of interest" description="Disordered" evidence="1">
    <location>
        <begin position="89"/>
        <end position="115"/>
    </location>
</feature>
<proteinExistence type="predicted"/>
<dbReference type="EMBL" id="CM017696">
    <property type="protein sequence ID" value="TYH01655.1"/>
    <property type="molecule type" value="Genomic_DNA"/>
</dbReference>